<dbReference type="InterPro" id="IPR012910">
    <property type="entry name" value="Plug_dom"/>
</dbReference>
<comment type="subcellular location">
    <subcellularLocation>
        <location evidence="1 8">Cell outer membrane</location>
        <topology evidence="1 8">Multi-pass membrane protein</topology>
    </subcellularLocation>
</comment>
<dbReference type="NCBIfam" id="TIGR04057">
    <property type="entry name" value="SusC_RagA_signa"/>
    <property type="match status" value="1"/>
</dbReference>
<feature type="chain" id="PRO_5047398751" evidence="10">
    <location>
        <begin position="24"/>
        <end position="1028"/>
    </location>
</feature>
<keyword evidence="14" id="KW-1185">Reference proteome</keyword>
<dbReference type="Pfam" id="PF13715">
    <property type="entry name" value="CarbopepD_reg_2"/>
    <property type="match status" value="1"/>
</dbReference>
<dbReference type="RefSeq" id="WP_345277409.1">
    <property type="nucleotide sequence ID" value="NZ_BAABJW010000004.1"/>
</dbReference>
<dbReference type="Pfam" id="PF07715">
    <property type="entry name" value="Plug"/>
    <property type="match status" value="1"/>
</dbReference>
<evidence type="ECO:0000256" key="5">
    <source>
        <dbReference type="ARBA" id="ARBA00023077"/>
    </source>
</evidence>
<feature type="domain" description="TonB-dependent receptor plug" evidence="12">
    <location>
        <begin position="112"/>
        <end position="238"/>
    </location>
</feature>
<evidence type="ECO:0000256" key="8">
    <source>
        <dbReference type="PROSITE-ProRule" id="PRU01360"/>
    </source>
</evidence>
<evidence type="ECO:0000256" key="9">
    <source>
        <dbReference type="RuleBase" id="RU003357"/>
    </source>
</evidence>
<organism evidence="13 14">
    <name type="scientific">Litoribaculum gwangyangense</name>
    <dbReference type="NCBI Taxonomy" id="1130722"/>
    <lineage>
        <taxon>Bacteria</taxon>
        <taxon>Pseudomonadati</taxon>
        <taxon>Bacteroidota</taxon>
        <taxon>Flavobacteriia</taxon>
        <taxon>Flavobacteriales</taxon>
        <taxon>Flavobacteriaceae</taxon>
        <taxon>Litoribaculum</taxon>
    </lineage>
</organism>
<evidence type="ECO:0000256" key="4">
    <source>
        <dbReference type="ARBA" id="ARBA00022692"/>
    </source>
</evidence>
<name>A0ABP9CQC5_9FLAO</name>
<evidence type="ECO:0000256" key="1">
    <source>
        <dbReference type="ARBA" id="ARBA00004571"/>
    </source>
</evidence>
<dbReference type="Pfam" id="PF00593">
    <property type="entry name" value="TonB_dep_Rec_b-barrel"/>
    <property type="match status" value="1"/>
</dbReference>
<comment type="similarity">
    <text evidence="8 9">Belongs to the TonB-dependent receptor family.</text>
</comment>
<keyword evidence="2 8" id="KW-0813">Transport</keyword>
<dbReference type="SUPFAM" id="SSF49464">
    <property type="entry name" value="Carboxypeptidase regulatory domain-like"/>
    <property type="match status" value="1"/>
</dbReference>
<accession>A0ABP9CQC5</accession>
<proteinExistence type="inferred from homology"/>
<keyword evidence="4 8" id="KW-0812">Transmembrane</keyword>
<dbReference type="NCBIfam" id="TIGR04056">
    <property type="entry name" value="OMP_RagA_SusC"/>
    <property type="match status" value="1"/>
</dbReference>
<evidence type="ECO:0000256" key="7">
    <source>
        <dbReference type="ARBA" id="ARBA00023237"/>
    </source>
</evidence>
<keyword evidence="3 8" id="KW-1134">Transmembrane beta strand</keyword>
<feature type="domain" description="TonB-dependent receptor-like beta-barrel" evidence="11">
    <location>
        <begin position="463"/>
        <end position="980"/>
    </location>
</feature>
<keyword evidence="5 9" id="KW-0798">TonB box</keyword>
<evidence type="ECO:0000313" key="13">
    <source>
        <dbReference type="EMBL" id="GAA4816102.1"/>
    </source>
</evidence>
<evidence type="ECO:0000259" key="11">
    <source>
        <dbReference type="Pfam" id="PF00593"/>
    </source>
</evidence>
<dbReference type="Gene3D" id="2.60.40.1120">
    <property type="entry name" value="Carboxypeptidase-like, regulatory domain"/>
    <property type="match status" value="1"/>
</dbReference>
<dbReference type="Gene3D" id="2.170.130.10">
    <property type="entry name" value="TonB-dependent receptor, plug domain"/>
    <property type="match status" value="1"/>
</dbReference>
<sequence length="1028" mass="110799">MKNKLLKKLLLPLALLLGSFIYAQTVSGVVSDPSGPLPGVNVIVKGTTTGTVTNFDGEYQINANNGDTLVFSFLGYLTQEVVVSRTTVNVTLAEDAAQLDEVVVIGYGTTTVKDATGAVSSVSSEDFNRGVIASPEQLIQGKTAGIQIAQTSGQPGAGINIRIRGTASIRSNNNPLFVVDGVPLAGDASSAGSADLGFGSSGAQNPLNFLNPNDIESISVLKDASATAIYGSRGANGVVIITTKSGRGLIGESFEYSSNISVSTIRNDYDLLGKEEFLDAVDQFGGDPIDADAGSSTDWQDYIFRDAISTNHNFAYNNNYESGNVRATVSYGDQKGVVASSGLERFTARINANQRLFDDKLKLGLQTTYSFENNRGPGISSSAGFRGDLIGAAYSANPTWPTDPDYDTGAGLATPAAFATYVKNRAYVNRFLLNGFAEYQVTPELTAKLNLGYDQSKSDRNIAASSLGRNLADDIFGVGRGYLGEVDVENRLLEFTLNYNKDFGNSKIDALLGYSFQDFGRSGRNVQGRGYGDVTGISEMYNVLVDAANLVESGLSGSYQQWAIAPNGNFINRLFPSATTDNLIGPANLPLSSIFGDYFDTTDEIQSVFARINYTIANKYLFTATVRADGSSRFSEDNQYGIFPSGAFAWKINEEDFIGDNVSTLKLRLNAGITGNQDGLGYGNFVRRERYGGLNIENGGNIRNPGLSAVAFANPDLKWEETVSYGAGIDFGFNNDRLSGSIDVYRKETKDLLLRITAAQPSPQPFFFQNLDATVLNQGIEFAINYAIIEQEDFTWDASFNVSYNENELQDFNGQIQAGTIFGQGLSNAFAQMLAGGQPLFSYFTRSFEGFDANGQPISDDIQKFTGKSALPDFVGGFSTNISYKNWDFSAYLAGQYGAYIYNNTRNAFFTGGAIAGQRNVTPDVVTVGESGQAEAAVSDRFLENGDFLRLQNASIGYNFKLREDARVKMLRLSLTGQNLFVITPYSGPDPEVSTQGQDPLNGLPTAGIDYVSYPNPTTFTFGLFAKF</sequence>
<dbReference type="InterPro" id="IPR000531">
    <property type="entry name" value="Beta-barrel_TonB"/>
</dbReference>
<dbReference type="Proteomes" id="UP001501433">
    <property type="component" value="Unassembled WGS sequence"/>
</dbReference>
<dbReference type="InterPro" id="IPR039426">
    <property type="entry name" value="TonB-dep_rcpt-like"/>
</dbReference>
<evidence type="ECO:0000259" key="12">
    <source>
        <dbReference type="Pfam" id="PF07715"/>
    </source>
</evidence>
<dbReference type="InterPro" id="IPR008969">
    <property type="entry name" value="CarboxyPept-like_regulatory"/>
</dbReference>
<keyword evidence="7 8" id="KW-0998">Cell outer membrane</keyword>
<dbReference type="InterPro" id="IPR023997">
    <property type="entry name" value="TonB-dep_OMP_SusC/RagA_CS"/>
</dbReference>
<evidence type="ECO:0000256" key="3">
    <source>
        <dbReference type="ARBA" id="ARBA00022452"/>
    </source>
</evidence>
<keyword evidence="10" id="KW-0732">Signal</keyword>
<evidence type="ECO:0000256" key="6">
    <source>
        <dbReference type="ARBA" id="ARBA00023136"/>
    </source>
</evidence>
<dbReference type="EMBL" id="BAABJW010000004">
    <property type="protein sequence ID" value="GAA4816102.1"/>
    <property type="molecule type" value="Genomic_DNA"/>
</dbReference>
<gene>
    <name evidence="13" type="ORF">GCM10023330_25470</name>
</gene>
<dbReference type="InterPro" id="IPR037066">
    <property type="entry name" value="Plug_dom_sf"/>
</dbReference>
<dbReference type="InterPro" id="IPR023996">
    <property type="entry name" value="TonB-dep_OMP_SusC/RagA"/>
</dbReference>
<evidence type="ECO:0000256" key="10">
    <source>
        <dbReference type="SAM" id="SignalP"/>
    </source>
</evidence>
<reference evidence="14" key="1">
    <citation type="journal article" date="2019" name="Int. J. Syst. Evol. Microbiol.">
        <title>The Global Catalogue of Microorganisms (GCM) 10K type strain sequencing project: providing services to taxonomists for standard genome sequencing and annotation.</title>
        <authorList>
            <consortium name="The Broad Institute Genomics Platform"/>
            <consortium name="The Broad Institute Genome Sequencing Center for Infectious Disease"/>
            <person name="Wu L."/>
            <person name="Ma J."/>
        </authorList>
    </citation>
    <scope>NUCLEOTIDE SEQUENCE [LARGE SCALE GENOMIC DNA]</scope>
    <source>
        <strain evidence="14">JCM 18325</strain>
    </source>
</reference>
<comment type="caution">
    <text evidence="13">The sequence shown here is derived from an EMBL/GenBank/DDBJ whole genome shotgun (WGS) entry which is preliminary data.</text>
</comment>
<dbReference type="PROSITE" id="PS52016">
    <property type="entry name" value="TONB_DEPENDENT_REC_3"/>
    <property type="match status" value="1"/>
</dbReference>
<keyword evidence="6 8" id="KW-0472">Membrane</keyword>
<dbReference type="Gene3D" id="2.40.170.20">
    <property type="entry name" value="TonB-dependent receptor, beta-barrel domain"/>
    <property type="match status" value="1"/>
</dbReference>
<dbReference type="SUPFAM" id="SSF56935">
    <property type="entry name" value="Porins"/>
    <property type="match status" value="1"/>
</dbReference>
<evidence type="ECO:0000256" key="2">
    <source>
        <dbReference type="ARBA" id="ARBA00022448"/>
    </source>
</evidence>
<feature type="signal peptide" evidence="10">
    <location>
        <begin position="1"/>
        <end position="23"/>
    </location>
</feature>
<dbReference type="InterPro" id="IPR036942">
    <property type="entry name" value="Beta-barrel_TonB_sf"/>
</dbReference>
<evidence type="ECO:0000313" key="14">
    <source>
        <dbReference type="Proteomes" id="UP001501433"/>
    </source>
</evidence>
<protein>
    <submittedName>
        <fullName evidence="13">SusC/RagA family TonB-linked outer membrane protein</fullName>
    </submittedName>
</protein>